<evidence type="ECO:0000256" key="1">
    <source>
        <dbReference type="PIRNR" id="PIRNR026802"/>
    </source>
</evidence>
<organism evidence="2 3">
    <name type="scientific">Haloplanus rubicundus</name>
    <dbReference type="NCBI Taxonomy" id="1547898"/>
    <lineage>
        <taxon>Archaea</taxon>
        <taxon>Methanobacteriati</taxon>
        <taxon>Methanobacteriota</taxon>
        <taxon>Stenosarchaea group</taxon>
        <taxon>Halobacteria</taxon>
        <taxon>Halobacteriales</taxon>
        <taxon>Haloferacaceae</taxon>
        <taxon>Haloplanus</taxon>
    </lineage>
</organism>
<gene>
    <name evidence="2" type="ORF">DU500_10705</name>
</gene>
<sequence length="289" mass="31413">MSERVIADFVGHFFVTDMNRDDPVRGRIVMSRKRLVLVGDDHKVTVPTAAMFDIAVGHVPPEMRSFFSDSVTVAYRTDEGRRMAVVEAESETVDKFATVLFKAHLNGRTVTVEHPAERGGRVVDSAIRKAKLSVDDGALAFDGPDVDFAIDLATVTDFEKETRTLGGESRPALSVRHVPGRTALLSVVALPSERVMNLLGRYFRLEYSDIVEDLQDVSLSDEEVQVLVAVYSAGEGVDPLEVVAADASQTTMVLNGLREKGLVVDGDGGTALTPKGRVVINSRLEEVNA</sequence>
<proteinExistence type="predicted"/>
<dbReference type="InterPro" id="IPR007381">
    <property type="entry name" value="CheF1/F2"/>
</dbReference>
<dbReference type="RefSeq" id="WP_114585996.1">
    <property type="nucleotide sequence ID" value="NZ_CP031150.1"/>
</dbReference>
<dbReference type="KEGG" id="haj:DU500_10705"/>
<dbReference type="GeneID" id="37283860"/>
<comment type="subunit">
    <text evidence="1">Interacts with chemotaxis (Che) proteins as well as flagella accessory (Fla) proteins.</text>
</comment>
<protein>
    <recommendedName>
        <fullName evidence="1">Taxis protein CheF</fullName>
    </recommendedName>
</protein>
<dbReference type="GO" id="GO:0006935">
    <property type="term" value="P:chemotaxis"/>
    <property type="evidence" value="ECO:0007669"/>
    <property type="project" value="UniProtKB-UniRule"/>
</dbReference>
<dbReference type="Proteomes" id="UP000253273">
    <property type="component" value="Chromosome"/>
</dbReference>
<dbReference type="AlphaFoldDB" id="A0A345E3U0"/>
<evidence type="ECO:0000313" key="3">
    <source>
        <dbReference type="Proteomes" id="UP000253273"/>
    </source>
</evidence>
<dbReference type="PANTHER" id="PTHR42201">
    <property type="entry name" value="TAXIS PROTEIN"/>
    <property type="match status" value="1"/>
</dbReference>
<keyword evidence="3" id="KW-1185">Reference proteome</keyword>
<dbReference type="Pfam" id="PF04283">
    <property type="entry name" value="CheF-arch"/>
    <property type="match status" value="1"/>
</dbReference>
<dbReference type="EMBL" id="CP031150">
    <property type="protein sequence ID" value="AXG06862.1"/>
    <property type="molecule type" value="Genomic_DNA"/>
</dbReference>
<keyword evidence="1" id="KW-0145">Chemotaxis</keyword>
<name>A0A345E3U0_9EURY</name>
<dbReference type="PIRSF" id="PIRSF026802">
    <property type="entry name" value="UCP026802"/>
    <property type="match status" value="1"/>
</dbReference>
<comment type="function">
    <text evidence="1">Involved in taxis signal transduction.</text>
</comment>
<dbReference type="PANTHER" id="PTHR42201:SF1">
    <property type="entry name" value="TAXIS PROTEIN"/>
    <property type="match status" value="1"/>
</dbReference>
<accession>A0A345E3U0</accession>
<reference evidence="2 3" key="1">
    <citation type="submission" date="2018-07" db="EMBL/GenBank/DDBJ databases">
        <title>Genome sequences of Haloplanus sp. CBA1113.</title>
        <authorList>
            <person name="Kim Y.B."/>
            <person name="Roh S.W."/>
        </authorList>
    </citation>
    <scope>NUCLEOTIDE SEQUENCE [LARGE SCALE GENOMIC DNA]</scope>
    <source>
        <strain evidence="2 3">CBA1113</strain>
    </source>
</reference>
<evidence type="ECO:0000313" key="2">
    <source>
        <dbReference type="EMBL" id="AXG06862.1"/>
    </source>
</evidence>
<dbReference type="OrthoDB" id="337296at2157"/>